<evidence type="ECO:0000256" key="2">
    <source>
        <dbReference type="ARBA" id="ARBA00004778"/>
    </source>
</evidence>
<dbReference type="PANTHER" id="PTHR28629:SF14">
    <property type="entry name" value="DIHYDROXYACETONE KINASE 1"/>
    <property type="match status" value="1"/>
</dbReference>
<dbReference type="GO" id="GO:0004371">
    <property type="term" value="F:glycerone kinase activity"/>
    <property type="evidence" value="ECO:0007669"/>
    <property type="project" value="UniProtKB-EC"/>
</dbReference>
<dbReference type="GO" id="GO:0050354">
    <property type="term" value="F:triokinase activity"/>
    <property type="evidence" value="ECO:0007669"/>
    <property type="project" value="UniProtKB-EC"/>
</dbReference>
<evidence type="ECO:0000256" key="10">
    <source>
        <dbReference type="ARBA" id="ARBA00048898"/>
    </source>
</evidence>
<accession>A0A1B9GKG3</accession>
<dbReference type="SMART" id="SM01120">
    <property type="entry name" value="Dak2"/>
    <property type="match status" value="1"/>
</dbReference>
<dbReference type="Pfam" id="PF02734">
    <property type="entry name" value="Dak2"/>
    <property type="match status" value="1"/>
</dbReference>
<dbReference type="InterPro" id="IPR004007">
    <property type="entry name" value="DhaL_dom"/>
</dbReference>
<dbReference type="NCBIfam" id="TIGR02361">
    <property type="entry name" value="dak_ATP"/>
    <property type="match status" value="1"/>
</dbReference>
<evidence type="ECO:0000256" key="4">
    <source>
        <dbReference type="ARBA" id="ARBA00022679"/>
    </source>
</evidence>
<feature type="region of interest" description="Disordered" evidence="13">
    <location>
        <begin position="338"/>
        <end position="365"/>
    </location>
</feature>
<reference evidence="16 17" key="1">
    <citation type="submission" date="2013-07" db="EMBL/GenBank/DDBJ databases">
        <title>The Genome Sequence of Cryptococcus heveanensis BCC8398.</title>
        <authorList>
            <consortium name="The Broad Institute Genome Sequencing Platform"/>
            <person name="Cuomo C."/>
            <person name="Litvintseva A."/>
            <person name="Chen Y."/>
            <person name="Heitman J."/>
            <person name="Sun S."/>
            <person name="Springer D."/>
            <person name="Dromer F."/>
            <person name="Young S.K."/>
            <person name="Zeng Q."/>
            <person name="Gargeya S."/>
            <person name="Fitzgerald M."/>
            <person name="Abouelleil A."/>
            <person name="Alvarado L."/>
            <person name="Berlin A.M."/>
            <person name="Chapman S.B."/>
            <person name="Dewar J."/>
            <person name="Goldberg J."/>
            <person name="Griggs A."/>
            <person name="Gujja S."/>
            <person name="Hansen M."/>
            <person name="Howarth C."/>
            <person name="Imamovic A."/>
            <person name="Larimer J."/>
            <person name="McCowan C."/>
            <person name="Murphy C."/>
            <person name="Pearson M."/>
            <person name="Priest M."/>
            <person name="Roberts A."/>
            <person name="Saif S."/>
            <person name="Shea T."/>
            <person name="Sykes S."/>
            <person name="Wortman J."/>
            <person name="Nusbaum C."/>
            <person name="Birren B."/>
        </authorList>
    </citation>
    <scope>NUCLEOTIDE SEQUENCE [LARGE SCALE GENOMIC DNA]</scope>
    <source>
        <strain evidence="16 17">BCC8398</strain>
    </source>
</reference>
<proteinExistence type="inferred from homology"/>
<evidence type="ECO:0000313" key="17">
    <source>
        <dbReference type="Proteomes" id="UP000092666"/>
    </source>
</evidence>
<sequence length="582" mass="60236">MASKHLHDDPAALPLQYLHGLAVLNPDLSVDESHKVLHKRNHDRNTVAVISGGGSGHEVDAGFVGQGMLSAAVAGNVFASPNARQIRRALTLVDNEKGTLVVVKRYTGDVLQFGLAGESVPGNVEFLVVGDDVAVGRKQGAIVGRRGLAGVTLVYKVAGYLAQQGLALDEIRRVASLVASNVGTIGSSLAHCHVPGTETEESTLQSDELEIGTGIHNEPGLLKLRPVPSASELVERMVALLTATDDPDRSFLSFKGDGKDSIVLMINNLGGISELELVALVTPILAAFARRGISVARLLTGTFMSSLDMSGFSITACLLPRDVDSDVILQALDGSTDAPGWRKSSVPLPKPTITPPAAGLAPSPPSGLSAPVPQDFIAAIRSACHRVIAAEPEITRYDVIAGDGDCGLTLTSGAEGVLKAIEDGSIDGGDITNSIKRIGAVIEDRMGGTSGALYAIFFAGLAQELSSQTGQTSPAIWSNALSAAFNKLCQYTSARPPSRTLVDPLAAFTEVLAANPHQLAEAAKSAKDAALNTAKLVASAGRAAYVDQAALQEEDVPDPGAWGLTILFEGIHASVAGSGGAQ</sequence>
<dbReference type="Gene3D" id="3.30.1180.20">
    <property type="entry name" value="Dihydroxyacetone kinase, domain 2"/>
    <property type="match status" value="1"/>
</dbReference>
<dbReference type="InterPro" id="IPR012734">
    <property type="entry name" value="DhaK_ATP"/>
</dbReference>
<dbReference type="AlphaFoldDB" id="A0A1B9GKG3"/>
<evidence type="ECO:0000256" key="3">
    <source>
        <dbReference type="ARBA" id="ARBA00008757"/>
    </source>
</evidence>
<dbReference type="Gene3D" id="3.40.50.10440">
    <property type="entry name" value="Dihydroxyacetone kinase, domain 1"/>
    <property type="match status" value="1"/>
</dbReference>
<dbReference type="GO" id="GO:0005829">
    <property type="term" value="C:cytosol"/>
    <property type="evidence" value="ECO:0007669"/>
    <property type="project" value="TreeGrafter"/>
</dbReference>
<feature type="domain" description="DhaL" evidence="14">
    <location>
        <begin position="374"/>
        <end position="573"/>
    </location>
</feature>
<comment type="function">
    <text evidence="1">Catalyzes both the phosphorylation of dihydroxyacetone and of glyceraldehyde.</text>
</comment>
<evidence type="ECO:0000256" key="11">
    <source>
        <dbReference type="PIRSR" id="PIRSR612734-1"/>
    </source>
</evidence>
<feature type="active site" description="Tele-hemiaminal-histidine intermediate" evidence="11">
    <location>
        <position position="216"/>
    </location>
</feature>
<dbReference type="PROSITE" id="PS51480">
    <property type="entry name" value="DHAL"/>
    <property type="match status" value="1"/>
</dbReference>
<comment type="similarity">
    <text evidence="3">Belongs to the dihydroxyacetone kinase (DAK) family.</text>
</comment>
<dbReference type="UniPathway" id="UPA00617">
    <property type="reaction ID" value="UER00669"/>
</dbReference>
<dbReference type="InterPro" id="IPR050861">
    <property type="entry name" value="Dihydroxyacetone_Kinase"/>
</dbReference>
<name>A0A1B9GKG3_9TREE</name>
<dbReference type="PANTHER" id="PTHR28629">
    <property type="entry name" value="TRIOKINASE/FMN CYCLASE"/>
    <property type="match status" value="1"/>
</dbReference>
<reference evidence="17" key="2">
    <citation type="submission" date="2013-12" db="EMBL/GenBank/DDBJ databases">
        <title>Evolution of pathogenesis and genome organization in the Tremellales.</title>
        <authorList>
            <person name="Cuomo C."/>
            <person name="Litvintseva A."/>
            <person name="Heitman J."/>
            <person name="Chen Y."/>
            <person name="Sun S."/>
            <person name="Springer D."/>
            <person name="Dromer F."/>
            <person name="Young S."/>
            <person name="Zeng Q."/>
            <person name="Chapman S."/>
            <person name="Gujja S."/>
            <person name="Saif S."/>
            <person name="Birren B."/>
        </authorList>
    </citation>
    <scope>NUCLEOTIDE SEQUENCE [LARGE SCALE GENOMIC DNA]</scope>
    <source>
        <strain evidence="17">BCC8398</strain>
    </source>
</reference>
<evidence type="ECO:0000313" key="16">
    <source>
        <dbReference type="EMBL" id="OCF31435.1"/>
    </source>
</evidence>
<comment type="catalytic activity">
    <reaction evidence="9">
        <text>D-glyceraldehyde + ATP = D-glyceraldehyde 3-phosphate + ADP + H(+)</text>
        <dbReference type="Rhea" id="RHEA:13941"/>
        <dbReference type="ChEBI" id="CHEBI:15378"/>
        <dbReference type="ChEBI" id="CHEBI:17378"/>
        <dbReference type="ChEBI" id="CHEBI:30616"/>
        <dbReference type="ChEBI" id="CHEBI:59776"/>
        <dbReference type="ChEBI" id="CHEBI:456216"/>
        <dbReference type="EC" id="2.7.1.28"/>
    </reaction>
</comment>
<dbReference type="OrthoDB" id="1724672at2759"/>
<keyword evidence="17" id="KW-1185">Reference proteome</keyword>
<feature type="domain" description="DhaK" evidence="15">
    <location>
        <begin position="9"/>
        <end position="341"/>
    </location>
</feature>
<gene>
    <name evidence="16" type="ORF">I316_06837</name>
</gene>
<dbReference type="FunFam" id="3.40.50.10440:FF:000001">
    <property type="entry name" value="Dihydroxyacetone kinase, DhaK subunit"/>
    <property type="match status" value="1"/>
</dbReference>
<keyword evidence="8" id="KW-0067">ATP-binding</keyword>
<dbReference type="SUPFAM" id="SSF101473">
    <property type="entry name" value="DhaL-like"/>
    <property type="match status" value="1"/>
</dbReference>
<dbReference type="InterPro" id="IPR036117">
    <property type="entry name" value="DhaL_dom_sf"/>
</dbReference>
<feature type="binding site" evidence="12">
    <location>
        <position position="109"/>
    </location>
    <ligand>
        <name>substrate</name>
    </ligand>
</feature>
<dbReference type="Proteomes" id="UP000092666">
    <property type="component" value="Unassembled WGS sequence"/>
</dbReference>
<keyword evidence="7" id="KW-0319">Glycerol metabolism</keyword>
<keyword evidence="5" id="KW-0547">Nucleotide-binding</keyword>
<comment type="pathway">
    <text evidence="2">Polyol metabolism; glycerol fermentation; glycerone phosphate from glycerol (oxidative route): step 2/2.</text>
</comment>
<comment type="catalytic activity">
    <reaction evidence="10">
        <text>dihydroxyacetone + ATP = dihydroxyacetone phosphate + ADP + H(+)</text>
        <dbReference type="Rhea" id="RHEA:15773"/>
        <dbReference type="ChEBI" id="CHEBI:15378"/>
        <dbReference type="ChEBI" id="CHEBI:16016"/>
        <dbReference type="ChEBI" id="CHEBI:30616"/>
        <dbReference type="ChEBI" id="CHEBI:57642"/>
        <dbReference type="ChEBI" id="CHEBI:456216"/>
        <dbReference type="EC" id="2.7.1.29"/>
    </reaction>
</comment>
<evidence type="ECO:0000256" key="7">
    <source>
        <dbReference type="ARBA" id="ARBA00022798"/>
    </source>
</evidence>
<evidence type="ECO:0000256" key="12">
    <source>
        <dbReference type="PIRSR" id="PIRSR612734-2"/>
    </source>
</evidence>
<evidence type="ECO:0000259" key="14">
    <source>
        <dbReference type="PROSITE" id="PS51480"/>
    </source>
</evidence>
<keyword evidence="4" id="KW-0808">Transferase</keyword>
<dbReference type="GO" id="GO:0005524">
    <property type="term" value="F:ATP binding"/>
    <property type="evidence" value="ECO:0007669"/>
    <property type="project" value="UniProtKB-KW"/>
</dbReference>
<feature type="binding site" evidence="12">
    <location>
        <position position="104"/>
    </location>
    <ligand>
        <name>substrate</name>
    </ligand>
</feature>
<protein>
    <submittedName>
        <fullName evidence="16">Dihydroxyacetone kinase</fullName>
    </submittedName>
</protein>
<evidence type="ECO:0000256" key="1">
    <source>
        <dbReference type="ARBA" id="ARBA00003264"/>
    </source>
</evidence>
<organism evidence="16 17">
    <name type="scientific">Kwoniella heveanensis BCC8398</name>
    <dbReference type="NCBI Taxonomy" id="1296120"/>
    <lineage>
        <taxon>Eukaryota</taxon>
        <taxon>Fungi</taxon>
        <taxon>Dikarya</taxon>
        <taxon>Basidiomycota</taxon>
        <taxon>Agaricomycotina</taxon>
        <taxon>Tremellomycetes</taxon>
        <taxon>Tremellales</taxon>
        <taxon>Cryptococcaceae</taxon>
        <taxon>Kwoniella</taxon>
    </lineage>
</organism>
<dbReference type="GO" id="GO:0019588">
    <property type="term" value="P:anaerobic glycerol catabolic process"/>
    <property type="evidence" value="ECO:0007669"/>
    <property type="project" value="UniProtKB-UniPathway"/>
</dbReference>
<dbReference type="STRING" id="1296120.A0A1B9GKG3"/>
<evidence type="ECO:0000256" key="8">
    <source>
        <dbReference type="ARBA" id="ARBA00022840"/>
    </source>
</evidence>
<feature type="binding site" evidence="12">
    <location>
        <begin position="54"/>
        <end position="57"/>
    </location>
    <ligand>
        <name>substrate</name>
    </ligand>
</feature>
<dbReference type="Gene3D" id="1.25.40.340">
    <property type="match status" value="1"/>
</dbReference>
<dbReference type="EMBL" id="KV700134">
    <property type="protein sequence ID" value="OCF31435.1"/>
    <property type="molecule type" value="Genomic_DNA"/>
</dbReference>
<dbReference type="Pfam" id="PF02733">
    <property type="entry name" value="Dak1"/>
    <property type="match status" value="1"/>
</dbReference>
<dbReference type="SUPFAM" id="SSF82549">
    <property type="entry name" value="DAK1/DegV-like"/>
    <property type="match status" value="1"/>
</dbReference>
<dbReference type="FunFam" id="3.30.1180.20:FF:000001">
    <property type="entry name" value="Dihydroxyacetone kinase 1"/>
    <property type="match status" value="1"/>
</dbReference>
<evidence type="ECO:0000256" key="13">
    <source>
        <dbReference type="SAM" id="MobiDB-lite"/>
    </source>
</evidence>
<dbReference type="PROSITE" id="PS51481">
    <property type="entry name" value="DHAK"/>
    <property type="match status" value="1"/>
</dbReference>
<dbReference type="InterPro" id="IPR004006">
    <property type="entry name" value="DhaK_dom"/>
</dbReference>
<keyword evidence="6 16" id="KW-0418">Kinase</keyword>
<feature type="compositionally biased region" description="Low complexity" evidence="13">
    <location>
        <begin position="355"/>
        <end position="365"/>
    </location>
</feature>
<dbReference type="FunFam" id="1.25.40.340:FF:000001">
    <property type="entry name" value="Dihydroxyacetone kinase 1"/>
    <property type="match status" value="1"/>
</dbReference>
<evidence type="ECO:0000256" key="9">
    <source>
        <dbReference type="ARBA" id="ARBA00047974"/>
    </source>
</evidence>
<evidence type="ECO:0000256" key="5">
    <source>
        <dbReference type="ARBA" id="ARBA00022741"/>
    </source>
</evidence>
<evidence type="ECO:0000259" key="15">
    <source>
        <dbReference type="PROSITE" id="PS51481"/>
    </source>
</evidence>
<evidence type="ECO:0000256" key="6">
    <source>
        <dbReference type="ARBA" id="ARBA00022777"/>
    </source>
</evidence>